<accession>A0ABP0SLG5</accession>
<protein>
    <recommendedName>
        <fullName evidence="3">RNase III domain-containing protein</fullName>
    </recommendedName>
</protein>
<evidence type="ECO:0008006" key="3">
    <source>
        <dbReference type="Google" id="ProtNLM"/>
    </source>
</evidence>
<evidence type="ECO:0000313" key="1">
    <source>
        <dbReference type="EMBL" id="CAK9113211.1"/>
    </source>
</evidence>
<dbReference type="PANTHER" id="PTHR34276:SF1">
    <property type="entry name" value="MINI-RIBONUCLEASE 3"/>
    <property type="match status" value="1"/>
</dbReference>
<dbReference type="EMBL" id="CAXAMN010027812">
    <property type="protein sequence ID" value="CAK9113211.1"/>
    <property type="molecule type" value="Genomic_DNA"/>
</dbReference>
<name>A0ABP0SLG5_9DINO</name>
<proteinExistence type="predicted"/>
<dbReference type="Gene3D" id="1.10.1520.10">
    <property type="entry name" value="Ribonuclease III domain"/>
    <property type="match status" value="1"/>
</dbReference>
<feature type="non-terminal residue" evidence="1">
    <location>
        <position position="1"/>
    </location>
</feature>
<sequence>STITTPSGQRLMLVDTSTPPTLWSPSCCQSPSSCTLPATFRSRTAAMASPAFVSTRTLPGNHWQVLSLPRDHDRLRIQREARQLSCSALSAAVLGTLAASRRRYQKGHSARGAGMMRLKASEVVLQHTDDDLFDVVPATPESWSSKMGIVPPDDIRRRIRLTRGMLERDILAYIGDTVWEYLVLRHQYQQVVRSPFTESQEVRLQRQGKAGVMLYRSRILTKRERQVMLEGAQKTWMTKVRMNFESIRSVGVNMYSNALGLRTLLGYAYMDAATSDQDVMRIVDEIGLLGAPGVEDQMLADITGGIFDPTLRPPGNYFLALAPLGHAALRLYVSRYLCERPLIPSEFIYRVKLALRQEELDAAAVAFLLDSATAEEAKLMQGAREQGDSYAFSFECLLGDLALRLPYRLHQIVSQFGWAQPLEGT</sequence>
<comment type="caution">
    <text evidence="1">The sequence shown here is derived from an EMBL/GenBank/DDBJ whole genome shotgun (WGS) entry which is preliminary data.</text>
</comment>
<gene>
    <name evidence="1" type="ORF">CCMP2556_LOCUS52425</name>
</gene>
<reference evidence="1 2" key="1">
    <citation type="submission" date="2024-02" db="EMBL/GenBank/DDBJ databases">
        <authorList>
            <person name="Chen Y."/>
            <person name="Shah S."/>
            <person name="Dougan E. K."/>
            <person name="Thang M."/>
            <person name="Chan C."/>
        </authorList>
    </citation>
    <scope>NUCLEOTIDE SEQUENCE [LARGE SCALE GENOMIC DNA]</scope>
</reference>
<dbReference type="Proteomes" id="UP001642484">
    <property type="component" value="Unassembled WGS sequence"/>
</dbReference>
<dbReference type="PANTHER" id="PTHR34276">
    <property type="entry name" value="MINI-RIBONUCLEASE 3"/>
    <property type="match status" value="1"/>
</dbReference>
<dbReference type="SUPFAM" id="SSF69065">
    <property type="entry name" value="RNase III domain-like"/>
    <property type="match status" value="1"/>
</dbReference>
<keyword evidence="2" id="KW-1185">Reference proteome</keyword>
<dbReference type="InterPro" id="IPR036389">
    <property type="entry name" value="RNase_III_sf"/>
</dbReference>
<organism evidence="1 2">
    <name type="scientific">Durusdinium trenchii</name>
    <dbReference type="NCBI Taxonomy" id="1381693"/>
    <lineage>
        <taxon>Eukaryota</taxon>
        <taxon>Sar</taxon>
        <taxon>Alveolata</taxon>
        <taxon>Dinophyceae</taxon>
        <taxon>Suessiales</taxon>
        <taxon>Symbiodiniaceae</taxon>
        <taxon>Durusdinium</taxon>
    </lineage>
</organism>
<evidence type="ECO:0000313" key="2">
    <source>
        <dbReference type="Proteomes" id="UP001642484"/>
    </source>
</evidence>